<sequence>MMKWTVWMLAVSLLAGCGAGARNETSPSPQNNPGVTAQQADPQKKEINDRDSVAARLCALATGIAGVKDARCVVIGNTAVIGIDVDERLDRGRVGTIKYSVAEALRNDPYGVDAFVTADMDLSARIREMRADIDRGRPVAGFAEEMSDIIGRIIPQLPRDLAPGNTGGAGQS</sequence>
<feature type="signal peptide" evidence="2">
    <location>
        <begin position="1"/>
        <end position="21"/>
    </location>
</feature>
<dbReference type="InterPro" id="IPR014247">
    <property type="entry name" value="Spore_lipoprot_YhcN/YlaJ"/>
</dbReference>
<evidence type="ECO:0000256" key="2">
    <source>
        <dbReference type="SAM" id="SignalP"/>
    </source>
</evidence>
<dbReference type="GO" id="GO:0030435">
    <property type="term" value="P:sporulation resulting in formation of a cellular spore"/>
    <property type="evidence" value="ECO:0007669"/>
    <property type="project" value="InterPro"/>
</dbReference>
<feature type="region of interest" description="Disordered" evidence="1">
    <location>
        <begin position="21"/>
        <end position="47"/>
    </location>
</feature>
<evidence type="ECO:0000313" key="3">
    <source>
        <dbReference type="EMBL" id="EXX92367.1"/>
    </source>
</evidence>
<dbReference type="RefSeq" id="WP_036581246.1">
    <property type="nucleotide sequence ID" value="NZ_KK082149.1"/>
</dbReference>
<dbReference type="OrthoDB" id="2381329at2"/>
<dbReference type="Pfam" id="PF09580">
    <property type="entry name" value="Spore_YhcN_YlaJ"/>
    <property type="match status" value="1"/>
</dbReference>
<dbReference type="NCBIfam" id="TIGR02898">
    <property type="entry name" value="spore_YhcN_YlaJ"/>
    <property type="match status" value="1"/>
</dbReference>
<comment type="caution">
    <text evidence="3">The sequence shown here is derived from an EMBL/GenBank/DDBJ whole genome shotgun (WGS) entry which is preliminary data.</text>
</comment>
<accession>A0A9W5S3Y2</accession>
<proteinExistence type="predicted"/>
<protein>
    <submittedName>
        <fullName evidence="3">Sporulation protein</fullName>
    </submittedName>
</protein>
<feature type="compositionally biased region" description="Polar residues" evidence="1">
    <location>
        <begin position="23"/>
        <end position="41"/>
    </location>
</feature>
<dbReference type="AlphaFoldDB" id="A0A9W5S3Y2"/>
<feature type="chain" id="PRO_5040788502" evidence="2">
    <location>
        <begin position="22"/>
        <end position="172"/>
    </location>
</feature>
<evidence type="ECO:0000256" key="1">
    <source>
        <dbReference type="SAM" id="MobiDB-lite"/>
    </source>
</evidence>
<name>A0A9W5S3Y2_9BACL</name>
<organism evidence="3 4">
    <name type="scientific">Paenibacillus darwinianus</name>
    <dbReference type="NCBI Taxonomy" id="1380763"/>
    <lineage>
        <taxon>Bacteria</taxon>
        <taxon>Bacillati</taxon>
        <taxon>Bacillota</taxon>
        <taxon>Bacilli</taxon>
        <taxon>Bacillales</taxon>
        <taxon>Paenibacillaceae</taxon>
        <taxon>Paenibacillus</taxon>
    </lineage>
</organism>
<keyword evidence="2" id="KW-0732">Signal</keyword>
<keyword evidence="4" id="KW-1185">Reference proteome</keyword>
<dbReference type="EMBL" id="JFHU01000008">
    <property type="protein sequence ID" value="EXX92367.1"/>
    <property type="molecule type" value="Genomic_DNA"/>
</dbReference>
<dbReference type="InterPro" id="IPR019076">
    <property type="entry name" value="Spore_lipoprot_YhcN/YlaJ-like"/>
</dbReference>
<dbReference type="PROSITE" id="PS51257">
    <property type="entry name" value="PROKAR_LIPOPROTEIN"/>
    <property type="match status" value="1"/>
</dbReference>
<gene>
    <name evidence="3" type="ORF">BG53_14595</name>
</gene>
<dbReference type="Proteomes" id="UP000053750">
    <property type="component" value="Unassembled WGS sequence"/>
</dbReference>
<reference evidence="3 4" key="1">
    <citation type="submission" date="2014-02" db="EMBL/GenBank/DDBJ databases">
        <title>Genome sequence of Paenibacillus darwinianus reveals adaptive mechanisms for survival in Antarctic soils.</title>
        <authorList>
            <person name="Dsouza M."/>
            <person name="Taylor M.W."/>
            <person name="Turner S.J."/>
            <person name="Aislabie J."/>
        </authorList>
    </citation>
    <scope>NUCLEOTIDE SEQUENCE [LARGE SCALE GENOMIC DNA]</scope>
    <source>
        <strain evidence="3 4">CE1</strain>
    </source>
</reference>
<evidence type="ECO:0000313" key="4">
    <source>
        <dbReference type="Proteomes" id="UP000053750"/>
    </source>
</evidence>